<evidence type="ECO:0000256" key="5">
    <source>
        <dbReference type="PROSITE-ProRule" id="PRU01240"/>
    </source>
</evidence>
<dbReference type="InterPro" id="IPR022398">
    <property type="entry name" value="Peptidase_S8_His-AS"/>
</dbReference>
<dbReference type="Proteomes" id="UP000578531">
    <property type="component" value="Unassembled WGS sequence"/>
</dbReference>
<dbReference type="InterPro" id="IPR050131">
    <property type="entry name" value="Peptidase_S8_subtilisin-like"/>
</dbReference>
<keyword evidence="4" id="KW-0720">Serine protease</keyword>
<dbReference type="Pfam" id="PF00082">
    <property type="entry name" value="Peptidase_S8"/>
    <property type="match status" value="1"/>
</dbReference>
<evidence type="ECO:0000259" key="6">
    <source>
        <dbReference type="Pfam" id="PF00082"/>
    </source>
</evidence>
<dbReference type="EMBL" id="JACCJC010000033">
    <property type="protein sequence ID" value="KAF6233904.1"/>
    <property type="molecule type" value="Genomic_DNA"/>
</dbReference>
<keyword evidence="8" id="KW-1185">Reference proteome</keyword>
<gene>
    <name evidence="7" type="ORF">HO173_007734</name>
</gene>
<dbReference type="PROSITE" id="PS51892">
    <property type="entry name" value="SUBTILASE"/>
    <property type="match status" value="1"/>
</dbReference>
<comment type="caution">
    <text evidence="7">The sequence shown here is derived from an EMBL/GenBank/DDBJ whole genome shotgun (WGS) entry which is preliminary data.</text>
</comment>
<sequence length="410" mass="43241">MPWPPESDEWHYAYGVHDSTTDDNLAGHGSCVASKAAGWKTGVSKNSQLVVMKSLPTLADVNFAFAAALDDTMEKDRQGRAVVVYPATSIQTFGAGSVLPRNWKSVNELIQELFAQDVVVVTGSGNNAARSSALDTVPAIWGLEPDYPLIVAGAVRIDGTIARFSQGAATLSEIVWAPGESIVCANGPSSPGLAVRSGTSFAAAMVAGLAAYELTGPDPHPPGSVPSIIRTRLLANSRPISPLTRPKVIWNGQNGALNALLNNSTSQSALVQEMPNATLISGTTNLTEGQASDGLAITITAYGDSLAAKYTAYILKALLAIQRVIRNAGGPHDVLEETTTVGKIAGAVYAEVGFYALHAPAGIERVQAAEVLQKVWELVFEYSPAKEITSSTVVAEGRELVLFRLSFRRI</sequence>
<evidence type="ECO:0000313" key="8">
    <source>
        <dbReference type="Proteomes" id="UP000578531"/>
    </source>
</evidence>
<dbReference type="SUPFAM" id="SSF52743">
    <property type="entry name" value="Subtilisin-like"/>
    <property type="match status" value="1"/>
</dbReference>
<evidence type="ECO:0000256" key="1">
    <source>
        <dbReference type="ARBA" id="ARBA00011073"/>
    </source>
</evidence>
<dbReference type="AlphaFoldDB" id="A0A8H6L3B0"/>
<accession>A0A8H6L3B0</accession>
<dbReference type="InterPro" id="IPR036852">
    <property type="entry name" value="Peptidase_S8/S53_dom_sf"/>
</dbReference>
<protein>
    <recommendedName>
        <fullName evidence="6">Peptidase S8/S53 domain-containing protein</fullName>
    </recommendedName>
</protein>
<dbReference type="PANTHER" id="PTHR43806">
    <property type="entry name" value="PEPTIDASE S8"/>
    <property type="match status" value="1"/>
</dbReference>
<comment type="caution">
    <text evidence="5">Lacks conserved residue(s) required for the propagation of feature annotation.</text>
</comment>
<evidence type="ECO:0000313" key="7">
    <source>
        <dbReference type="EMBL" id="KAF6233904.1"/>
    </source>
</evidence>
<proteinExistence type="inferred from homology"/>
<dbReference type="GeneID" id="59289390"/>
<dbReference type="GO" id="GO:0004252">
    <property type="term" value="F:serine-type endopeptidase activity"/>
    <property type="evidence" value="ECO:0007669"/>
    <property type="project" value="InterPro"/>
</dbReference>
<evidence type="ECO:0000256" key="2">
    <source>
        <dbReference type="ARBA" id="ARBA00022670"/>
    </source>
</evidence>
<evidence type="ECO:0000256" key="3">
    <source>
        <dbReference type="ARBA" id="ARBA00022801"/>
    </source>
</evidence>
<dbReference type="PANTHER" id="PTHR43806:SF11">
    <property type="entry name" value="CEREVISIN-RELATED"/>
    <property type="match status" value="1"/>
</dbReference>
<feature type="domain" description="Peptidase S8/S53" evidence="6">
    <location>
        <begin position="8"/>
        <end position="212"/>
    </location>
</feature>
<name>A0A8H6L3B0_9LECA</name>
<dbReference type="RefSeq" id="XP_037163311.1">
    <property type="nucleotide sequence ID" value="XM_037309634.1"/>
</dbReference>
<dbReference type="PROSITE" id="PS00137">
    <property type="entry name" value="SUBTILASE_HIS"/>
    <property type="match status" value="1"/>
</dbReference>
<dbReference type="OrthoDB" id="1896086at2759"/>
<keyword evidence="3" id="KW-0378">Hydrolase</keyword>
<evidence type="ECO:0000256" key="4">
    <source>
        <dbReference type="ARBA" id="ARBA00022825"/>
    </source>
</evidence>
<comment type="similarity">
    <text evidence="1 5">Belongs to the peptidase S8 family.</text>
</comment>
<keyword evidence="2" id="KW-0645">Protease</keyword>
<reference evidence="7 8" key="1">
    <citation type="journal article" date="2020" name="Genomics">
        <title>Complete, high-quality genomes from long-read metagenomic sequencing of two wolf lichen thalli reveals enigmatic genome architecture.</title>
        <authorList>
            <person name="McKenzie S.K."/>
            <person name="Walston R.F."/>
            <person name="Allen J.L."/>
        </authorList>
    </citation>
    <scope>NUCLEOTIDE SEQUENCE [LARGE SCALE GENOMIC DNA]</scope>
    <source>
        <strain evidence="7">WasteWater2</strain>
    </source>
</reference>
<organism evidence="7 8">
    <name type="scientific">Letharia columbiana</name>
    <dbReference type="NCBI Taxonomy" id="112416"/>
    <lineage>
        <taxon>Eukaryota</taxon>
        <taxon>Fungi</taxon>
        <taxon>Dikarya</taxon>
        <taxon>Ascomycota</taxon>
        <taxon>Pezizomycotina</taxon>
        <taxon>Lecanoromycetes</taxon>
        <taxon>OSLEUM clade</taxon>
        <taxon>Lecanoromycetidae</taxon>
        <taxon>Lecanorales</taxon>
        <taxon>Lecanorineae</taxon>
        <taxon>Parmeliaceae</taxon>
        <taxon>Letharia</taxon>
    </lineage>
</organism>
<dbReference type="InterPro" id="IPR000209">
    <property type="entry name" value="Peptidase_S8/S53_dom"/>
</dbReference>
<dbReference type="GO" id="GO:0006508">
    <property type="term" value="P:proteolysis"/>
    <property type="evidence" value="ECO:0007669"/>
    <property type="project" value="UniProtKB-KW"/>
</dbReference>
<dbReference type="Gene3D" id="3.40.50.200">
    <property type="entry name" value="Peptidase S8/S53 domain"/>
    <property type="match status" value="1"/>
</dbReference>